<name>A0A261UJA6_9BORD</name>
<sequence length="59" mass="6334">MPVTIKRLAIAAPIAYRAMARADIAPNIQIMEALSNFKLMSGTGATVRPTAVFALQRFG</sequence>
<proteinExistence type="predicted"/>
<evidence type="ECO:0000313" key="1">
    <source>
        <dbReference type="EMBL" id="OZI61999.1"/>
    </source>
</evidence>
<gene>
    <name evidence="1" type="ORF">CAL28_22470</name>
</gene>
<reference evidence="2" key="1">
    <citation type="submission" date="2017-05" db="EMBL/GenBank/DDBJ databases">
        <title>Complete and WGS of Bordetella genogroups.</title>
        <authorList>
            <person name="Spilker T."/>
            <person name="Lipuma J."/>
        </authorList>
    </citation>
    <scope>NUCLEOTIDE SEQUENCE [LARGE SCALE GENOMIC DNA]</scope>
    <source>
        <strain evidence="2">AU8856</strain>
    </source>
</reference>
<protein>
    <submittedName>
        <fullName evidence="1">Uncharacterized protein</fullName>
    </submittedName>
</protein>
<dbReference type="EMBL" id="NEVS01000004">
    <property type="protein sequence ID" value="OZI61999.1"/>
    <property type="molecule type" value="Genomic_DNA"/>
</dbReference>
<keyword evidence="2" id="KW-1185">Reference proteome</keyword>
<organism evidence="1 2">
    <name type="scientific">Bordetella genomosp. 11</name>
    <dbReference type="NCBI Taxonomy" id="1416808"/>
    <lineage>
        <taxon>Bacteria</taxon>
        <taxon>Pseudomonadati</taxon>
        <taxon>Pseudomonadota</taxon>
        <taxon>Betaproteobacteria</taxon>
        <taxon>Burkholderiales</taxon>
        <taxon>Alcaligenaceae</taxon>
        <taxon>Bordetella</taxon>
    </lineage>
</organism>
<comment type="caution">
    <text evidence="1">The sequence shown here is derived from an EMBL/GenBank/DDBJ whole genome shotgun (WGS) entry which is preliminary data.</text>
</comment>
<dbReference type="Proteomes" id="UP000215767">
    <property type="component" value="Unassembled WGS sequence"/>
</dbReference>
<accession>A0A261UJA6</accession>
<evidence type="ECO:0000313" key="2">
    <source>
        <dbReference type="Proteomes" id="UP000215767"/>
    </source>
</evidence>
<dbReference type="AlphaFoldDB" id="A0A261UJA6"/>